<organism evidence="1">
    <name type="scientific">Noccaea caerulescens</name>
    <name type="common">Alpine penny-cress</name>
    <name type="synonym">Thlaspi caerulescens</name>
    <dbReference type="NCBI Taxonomy" id="107243"/>
    <lineage>
        <taxon>Eukaryota</taxon>
        <taxon>Viridiplantae</taxon>
        <taxon>Streptophyta</taxon>
        <taxon>Embryophyta</taxon>
        <taxon>Tracheophyta</taxon>
        <taxon>Spermatophyta</taxon>
        <taxon>Magnoliopsida</taxon>
        <taxon>eudicotyledons</taxon>
        <taxon>Gunneridae</taxon>
        <taxon>Pentapetalae</taxon>
        <taxon>rosids</taxon>
        <taxon>malvids</taxon>
        <taxon>Brassicales</taxon>
        <taxon>Brassicaceae</taxon>
        <taxon>Coluteocarpeae</taxon>
        <taxon>Noccaea</taxon>
    </lineage>
</organism>
<dbReference type="EMBL" id="GEVL01022034">
    <property type="protein sequence ID" value="JAU55307.1"/>
    <property type="molecule type" value="Transcribed_RNA"/>
</dbReference>
<evidence type="ECO:0000313" key="1">
    <source>
        <dbReference type="EMBL" id="JAU55307.1"/>
    </source>
</evidence>
<evidence type="ECO:0008006" key="2">
    <source>
        <dbReference type="Google" id="ProtNLM"/>
    </source>
</evidence>
<dbReference type="Gene3D" id="3.90.70.10">
    <property type="entry name" value="Cysteine proteinases"/>
    <property type="match status" value="1"/>
</dbReference>
<proteinExistence type="predicted"/>
<protein>
    <recommendedName>
        <fullName evidence="2">Peptidase C1A papain C-terminal domain-containing protein</fullName>
    </recommendedName>
</protein>
<dbReference type="InterPro" id="IPR038765">
    <property type="entry name" value="Papain-like_cys_pep_sf"/>
</dbReference>
<reference evidence="1" key="1">
    <citation type="submission" date="2016-07" db="EMBL/GenBank/DDBJ databases">
        <title>De novo transcriptome assembly of four accessions of the metal hyperaccumulator plant Noccaea caerulescens.</title>
        <authorList>
            <person name="Blande D."/>
            <person name="Halimaa P."/>
            <person name="Tervahauta A.I."/>
            <person name="Aarts M.G."/>
            <person name="Karenlampi S.O."/>
        </authorList>
    </citation>
    <scope>NUCLEOTIDE SEQUENCE</scope>
</reference>
<dbReference type="AlphaFoldDB" id="A0A1J3GGS4"/>
<dbReference type="SUPFAM" id="SSF54001">
    <property type="entry name" value="Cysteine proteinases"/>
    <property type="match status" value="1"/>
</dbReference>
<sequence length="205" mass="24205">MVSFFKRRKFFKPKPRFFKPKPTVFKPQYYDNWKIDNRGIVSEVLQRLGICWAIANVRSFAAMLKIRGLLPPHQQLSIEELVQQMRFYFPHEVFPPVYGIRDLLLAEFILKSHGLVAEEMNPLYYNFESTEEIPLPKEYASPTQKYYIEKMELVRAVDFESYEKFEASLVKDLHKCPLACSVKLYPSFNDITGKQLYDPTVQSMK</sequence>
<gene>
    <name evidence="1" type="ORF">LE_TR6362_c0_g2_i1_g.23165</name>
</gene>
<name>A0A1J3GGS4_NOCCA</name>
<accession>A0A1J3GGS4</accession>